<sequence length="434" mass="47486">MVNYGGDEVCALVIDIGFSSLRAGYAGDDTPKAIIPTHYGYTPAPPDTDIAMGDGTEGGEASNKPKYANIYIGQNGPSIWRPGMEIGNPIVDGLISDFNPIPPLIRHALQDVMRVEATEHPILVTEPTWNTPANRERMAEIMFEEFQVPAFYIANTGVLNAFAAGKGSALVIDIGQTMASVTPVVDGFVLRKGLSHSPLPRFIHGLSKGLLTNATNYRGPIELWPHQLIASKIVFAKAVDVGQAPQFTLRQDRVAKTTESWKQWSEAREVDEWVQSVAAVSEQGWNDQVIARAGPKQYEFPTGFAGTFGGERYQVGEHIYYTNPNNPQQPKTLPSLITESLRACDPELRQVLMGNVVLTGGGSLFTGLLDRLNAEMARTFPHAKIHAPGNPIERRYGGWLGGSILASLGTFHQLWISKEEWQEHGKAIVGQRCK</sequence>
<dbReference type="SMART" id="SM00268">
    <property type="entry name" value="ACTIN"/>
    <property type="match status" value="1"/>
</dbReference>
<dbReference type="PANTHER" id="PTHR11937">
    <property type="entry name" value="ACTIN"/>
    <property type="match status" value="1"/>
</dbReference>
<dbReference type="SUPFAM" id="SSF53067">
    <property type="entry name" value="Actin-like ATPase domain"/>
    <property type="match status" value="2"/>
</dbReference>
<dbReference type="CDD" id="cd13395">
    <property type="entry name" value="ASKHA_NBD_Arp4_ACTL6-like"/>
    <property type="match status" value="1"/>
</dbReference>
<comment type="similarity">
    <text evidence="1">Belongs to the actin family.</text>
</comment>
<comment type="caution">
    <text evidence="2">The sequence shown here is derived from an EMBL/GenBank/DDBJ whole genome shotgun (WGS) entry which is preliminary data.</text>
</comment>
<evidence type="ECO:0000313" key="3">
    <source>
        <dbReference type="Proteomes" id="UP001140091"/>
    </source>
</evidence>
<dbReference type="AlphaFoldDB" id="A0A9W8J795"/>
<proteinExistence type="inferred from homology"/>
<dbReference type="InterPro" id="IPR043129">
    <property type="entry name" value="ATPase_NBD"/>
</dbReference>
<gene>
    <name evidence="2" type="ORF">H1R20_g7379</name>
</gene>
<dbReference type="OrthoDB" id="5132116at2759"/>
<evidence type="ECO:0000256" key="1">
    <source>
        <dbReference type="RuleBase" id="RU000487"/>
    </source>
</evidence>
<dbReference type="InterPro" id="IPR020902">
    <property type="entry name" value="Actin/actin-like_CS"/>
</dbReference>
<dbReference type="Proteomes" id="UP001140091">
    <property type="component" value="Unassembled WGS sequence"/>
</dbReference>
<reference evidence="2" key="1">
    <citation type="submission" date="2022-06" db="EMBL/GenBank/DDBJ databases">
        <title>Genome Sequence of Candolleomyces eurysporus.</title>
        <authorList>
            <person name="Buettner E."/>
        </authorList>
    </citation>
    <scope>NUCLEOTIDE SEQUENCE</scope>
    <source>
        <strain evidence="2">VTCC 930004</strain>
    </source>
</reference>
<dbReference type="InterPro" id="IPR004000">
    <property type="entry name" value="Actin"/>
</dbReference>
<dbReference type="Gene3D" id="3.30.420.40">
    <property type="match status" value="3"/>
</dbReference>
<accession>A0A9W8J795</accession>
<keyword evidence="3" id="KW-1185">Reference proteome</keyword>
<protein>
    <submittedName>
        <fullName evidence="2">Uncharacterized protein</fullName>
    </submittedName>
</protein>
<dbReference type="PROSITE" id="PS01132">
    <property type="entry name" value="ACTINS_ACT_LIKE"/>
    <property type="match status" value="1"/>
</dbReference>
<dbReference type="EMBL" id="JANBPK010000860">
    <property type="protein sequence ID" value="KAJ2929731.1"/>
    <property type="molecule type" value="Genomic_DNA"/>
</dbReference>
<dbReference type="FunFam" id="3.30.420.40:FF:000058">
    <property type="entry name" value="Putative actin-related protein 5"/>
    <property type="match status" value="1"/>
</dbReference>
<dbReference type="FunFam" id="3.30.420.40:FF:000050">
    <property type="entry name" value="Actin, alpha skeletal muscle"/>
    <property type="match status" value="1"/>
</dbReference>
<organism evidence="2 3">
    <name type="scientific">Candolleomyces eurysporus</name>
    <dbReference type="NCBI Taxonomy" id="2828524"/>
    <lineage>
        <taxon>Eukaryota</taxon>
        <taxon>Fungi</taxon>
        <taxon>Dikarya</taxon>
        <taxon>Basidiomycota</taxon>
        <taxon>Agaricomycotina</taxon>
        <taxon>Agaricomycetes</taxon>
        <taxon>Agaricomycetidae</taxon>
        <taxon>Agaricales</taxon>
        <taxon>Agaricineae</taxon>
        <taxon>Psathyrellaceae</taxon>
        <taxon>Candolleomyces</taxon>
    </lineage>
</organism>
<dbReference type="PRINTS" id="PR00190">
    <property type="entry name" value="ACTIN"/>
</dbReference>
<feature type="non-terminal residue" evidence="2">
    <location>
        <position position="434"/>
    </location>
</feature>
<evidence type="ECO:0000313" key="2">
    <source>
        <dbReference type="EMBL" id="KAJ2929731.1"/>
    </source>
</evidence>
<name>A0A9W8J795_9AGAR</name>
<dbReference type="Pfam" id="PF00022">
    <property type="entry name" value="Actin"/>
    <property type="match status" value="1"/>
</dbReference>